<dbReference type="EMBL" id="JAPDDS010000008">
    <property type="protein sequence ID" value="MCW1886125.1"/>
    <property type="molecule type" value="Genomic_DNA"/>
</dbReference>
<keyword evidence="1" id="KW-0677">Repeat</keyword>
<evidence type="ECO:0000256" key="3">
    <source>
        <dbReference type="PROSITE-ProRule" id="PRU00023"/>
    </source>
</evidence>
<reference evidence="6 7" key="1">
    <citation type="submission" date="2022-10" db="EMBL/GenBank/DDBJ databases">
        <title>Luteolibacter flavescens strain MCCC 1K03193, whole genome shotgun sequencing project.</title>
        <authorList>
            <person name="Zhao G."/>
            <person name="Shen L."/>
        </authorList>
    </citation>
    <scope>NUCLEOTIDE SEQUENCE [LARGE SCALE GENOMIC DNA]</scope>
    <source>
        <strain evidence="6 7">MCCC 1K03193</strain>
    </source>
</reference>
<name>A0ABT3FRB0_9BACT</name>
<keyword evidence="4" id="KW-0802">TPR repeat</keyword>
<dbReference type="InterPro" id="IPR036770">
    <property type="entry name" value="Ankyrin_rpt-contain_sf"/>
</dbReference>
<gene>
    <name evidence="6" type="ORF">OKA04_15405</name>
</gene>
<evidence type="ECO:0000256" key="1">
    <source>
        <dbReference type="ARBA" id="ARBA00022737"/>
    </source>
</evidence>
<dbReference type="Gene3D" id="1.25.40.20">
    <property type="entry name" value="Ankyrin repeat-containing domain"/>
    <property type="match status" value="2"/>
</dbReference>
<dbReference type="SMART" id="SM00248">
    <property type="entry name" value="ANK"/>
    <property type="match status" value="9"/>
</dbReference>
<dbReference type="SUPFAM" id="SSF48403">
    <property type="entry name" value="Ankyrin repeat"/>
    <property type="match status" value="2"/>
</dbReference>
<proteinExistence type="predicted"/>
<evidence type="ECO:0000313" key="7">
    <source>
        <dbReference type="Proteomes" id="UP001207930"/>
    </source>
</evidence>
<evidence type="ECO:0000313" key="6">
    <source>
        <dbReference type="EMBL" id="MCW1886125.1"/>
    </source>
</evidence>
<sequence length="1148" mass="123574">MTRNPICRSGLTILSAMCLPLTPLAAQEGKASPPAKAEREQDLRELLREGLYTEEVTRDPEAAARQYEALLSRHDAQRAFAASALFRLAEVRRKQGRKDDAIALYQRLLARFPEAEAEGKLARENLATLGGKPAETGTNPGTAPGEVAPVDYEEEDIKRLRKLAETSPDKLRDPQTLANAIQNEYPKVVAFLLSQGADPNGSPALAIAAARGNLAICKLLLEKAAPTPEMAGKALAEAVQNDRLVILTYLLDQKLSPDSPVERSLGIHESPLTVAVSAGHVKAATLLLERKADANFMMQWNGTPSLRTPFGTPLHVAVLSGQAGPAMVRVLLEHGADPDVAMPETGLTPLHFATSLKGPDGDAMVKALLEKGADSGKRSTVPPMPPNVYDADRQPFVWATPFEMALGNEDEVKIQAMLAKGAKLDAPGSDGFTLLSQSIRTKNTRRFQYLLKAGADPNVANADGSTPLTTAIHPGDAESVKALLDAGADPDKPGAGGSTPLALAAGHNLGRPMVELLLAKGAKPDAASMKAACDASRFELVELLMAKGGTPEASVVKKAMELNRWDLVAKLLDGGAPLPDDSNYYPWETPLVLALQAGDIAVFEKMIARGAKLDEQWAKDGFLDSFFSAQMGNAYTPIPKSLRPELFRKYTLPRLETSEQVRLATHSMSGTGVKALTEEGEPRRGDSLAELLLAPSIAPNWPSGISPEDKLILWRKSGDAWQAVHETIIDGDGAFPAYQPGDIIELVERAGKPRVAASPGDGVPSRTSGLMPEMEWEIRRRISFPVTLEIGGQVEELTLRGDRLTHDPTSREVPLCTAGKLAALRWSFTAPLDAVQGLTLAVTRAGWPEVRVAFHSDVATMFGLQSGDRVKVEVPAQDQAALLELRKKRIAVRAAGLPYGWTMDCASGYTTAKHEVGSPPPRPPLAPVLATALAPTLCQILAETQVVPSAWGRGYLKDGPAERIPVELQGRAGDLTVLPHPDLSRIRILRLRDNGTEEMVEVDLSRIIAATGDDVSAEEVRKLDTQLQPGDVVELSVQQDRLGQPWKGLSGKEAGFLTRATQGRVQIIDRRGNIRLEEIVFRPPVFRETAAGWLPLSPGGSSQTVRASSWTGALNEVEVSRGGTSYSRVNPASVFFRDGDQMNLQRSR</sequence>
<feature type="repeat" description="ANK" evidence="3">
    <location>
        <begin position="345"/>
        <end position="380"/>
    </location>
</feature>
<comment type="caution">
    <text evidence="6">The sequence shown here is derived from an EMBL/GenBank/DDBJ whole genome shotgun (WGS) entry which is preliminary data.</text>
</comment>
<evidence type="ECO:0000256" key="4">
    <source>
        <dbReference type="PROSITE-ProRule" id="PRU00339"/>
    </source>
</evidence>
<feature type="signal peptide" evidence="5">
    <location>
        <begin position="1"/>
        <end position="25"/>
    </location>
</feature>
<dbReference type="InterPro" id="IPR002110">
    <property type="entry name" value="Ankyrin_rpt"/>
</dbReference>
<feature type="repeat" description="ANK" evidence="3">
    <location>
        <begin position="463"/>
        <end position="495"/>
    </location>
</feature>
<dbReference type="Pfam" id="PF12796">
    <property type="entry name" value="Ank_2"/>
    <property type="match status" value="3"/>
</dbReference>
<dbReference type="InterPro" id="IPR011990">
    <property type="entry name" value="TPR-like_helical_dom_sf"/>
</dbReference>
<dbReference type="Pfam" id="PF13432">
    <property type="entry name" value="TPR_16"/>
    <property type="match status" value="1"/>
</dbReference>
<keyword evidence="5" id="KW-0732">Signal</keyword>
<dbReference type="PANTHER" id="PTHR24198">
    <property type="entry name" value="ANKYRIN REPEAT AND PROTEIN KINASE DOMAIN-CONTAINING PROTEIN"/>
    <property type="match status" value="1"/>
</dbReference>
<dbReference type="SUPFAM" id="SSF48452">
    <property type="entry name" value="TPR-like"/>
    <property type="match status" value="1"/>
</dbReference>
<feature type="repeat" description="TPR" evidence="4">
    <location>
        <begin position="82"/>
        <end position="115"/>
    </location>
</feature>
<organism evidence="6 7">
    <name type="scientific">Luteolibacter flavescens</name>
    <dbReference type="NCBI Taxonomy" id="1859460"/>
    <lineage>
        <taxon>Bacteria</taxon>
        <taxon>Pseudomonadati</taxon>
        <taxon>Verrucomicrobiota</taxon>
        <taxon>Verrucomicrobiia</taxon>
        <taxon>Verrucomicrobiales</taxon>
        <taxon>Verrucomicrobiaceae</taxon>
        <taxon>Luteolibacter</taxon>
    </lineage>
</organism>
<evidence type="ECO:0000256" key="5">
    <source>
        <dbReference type="SAM" id="SignalP"/>
    </source>
</evidence>
<keyword evidence="2 3" id="KW-0040">ANK repeat</keyword>
<feature type="repeat" description="ANK" evidence="3">
    <location>
        <begin position="312"/>
        <end position="343"/>
    </location>
</feature>
<dbReference type="Gene3D" id="1.25.40.10">
    <property type="entry name" value="Tetratricopeptide repeat domain"/>
    <property type="match status" value="1"/>
</dbReference>
<dbReference type="RefSeq" id="WP_264502079.1">
    <property type="nucleotide sequence ID" value="NZ_JAPDDS010000008.1"/>
</dbReference>
<evidence type="ECO:0000256" key="2">
    <source>
        <dbReference type="ARBA" id="ARBA00023043"/>
    </source>
</evidence>
<feature type="repeat" description="ANK" evidence="3">
    <location>
        <begin position="496"/>
        <end position="529"/>
    </location>
</feature>
<dbReference type="InterPro" id="IPR019734">
    <property type="entry name" value="TPR_rpt"/>
</dbReference>
<accession>A0ABT3FRB0</accession>
<feature type="chain" id="PRO_5047372295" evidence="5">
    <location>
        <begin position="26"/>
        <end position="1148"/>
    </location>
</feature>
<dbReference type="PROSITE" id="PS50088">
    <property type="entry name" value="ANK_REPEAT"/>
    <property type="match status" value="5"/>
</dbReference>
<protein>
    <submittedName>
        <fullName evidence="6">Ankyrin repeat domain-containing protein</fullName>
    </submittedName>
</protein>
<dbReference type="PROSITE" id="PS50005">
    <property type="entry name" value="TPR"/>
    <property type="match status" value="1"/>
</dbReference>
<dbReference type="SMART" id="SM00028">
    <property type="entry name" value="TPR"/>
    <property type="match status" value="1"/>
</dbReference>
<dbReference type="Proteomes" id="UP001207930">
    <property type="component" value="Unassembled WGS sequence"/>
</dbReference>
<keyword evidence="7" id="KW-1185">Reference proteome</keyword>
<dbReference type="PROSITE" id="PS50297">
    <property type="entry name" value="ANK_REP_REGION"/>
    <property type="match status" value="4"/>
</dbReference>
<dbReference type="PANTHER" id="PTHR24198:SF165">
    <property type="entry name" value="ANKYRIN REPEAT-CONTAINING PROTEIN-RELATED"/>
    <property type="match status" value="1"/>
</dbReference>
<feature type="repeat" description="ANK" evidence="3">
    <location>
        <begin position="430"/>
        <end position="462"/>
    </location>
</feature>